<comment type="caution">
    <text evidence="1">The sequence shown here is derived from an EMBL/GenBank/DDBJ whole genome shotgun (WGS) entry which is preliminary data.</text>
</comment>
<protein>
    <submittedName>
        <fullName evidence="1">Multifunctional methyltransferase subunit TRM112-like protein</fullName>
    </submittedName>
</protein>
<gene>
    <name evidence="1" type="ORF">J0S82_000923</name>
</gene>
<dbReference type="GO" id="GO:0032259">
    <property type="term" value="P:methylation"/>
    <property type="evidence" value="ECO:0007669"/>
    <property type="project" value="UniProtKB-KW"/>
</dbReference>
<sequence>EDWPLGFLLHLQATDVHINPVWFSPNFLVCLILKMEWAVAFGGPIQEYECDKKYLSKMHHVLLKRDVSEGGPQHLLSGCLFLISC</sequence>
<feature type="non-terminal residue" evidence="1">
    <location>
        <position position="85"/>
    </location>
</feature>
<dbReference type="Proteomes" id="UP000700334">
    <property type="component" value="Unassembled WGS sequence"/>
</dbReference>
<keyword evidence="2" id="KW-1185">Reference proteome</keyword>
<keyword evidence="1" id="KW-0489">Methyltransferase</keyword>
<dbReference type="AlphaFoldDB" id="A0A8J6DMG7"/>
<dbReference type="OrthoDB" id="2187549at2759"/>
<proteinExistence type="predicted"/>
<evidence type="ECO:0000313" key="1">
    <source>
        <dbReference type="EMBL" id="KAG8511673.1"/>
    </source>
</evidence>
<name>A0A8J6DMG7_GALPY</name>
<dbReference type="EMBL" id="JAGFMF010011827">
    <property type="protein sequence ID" value="KAG8511673.1"/>
    <property type="molecule type" value="Genomic_DNA"/>
</dbReference>
<evidence type="ECO:0000313" key="2">
    <source>
        <dbReference type="Proteomes" id="UP000700334"/>
    </source>
</evidence>
<feature type="non-terminal residue" evidence="1">
    <location>
        <position position="1"/>
    </location>
</feature>
<reference evidence="1" key="1">
    <citation type="journal article" date="2021" name="Evol. Appl.">
        <title>The genome of the Pyrenean desman and the effects of bottlenecks and inbreeding on the genomic landscape of an endangered species.</title>
        <authorList>
            <person name="Escoda L."/>
            <person name="Castresana J."/>
        </authorList>
    </citation>
    <scope>NUCLEOTIDE SEQUENCE</scope>
    <source>
        <strain evidence="1">IBE-C5619</strain>
    </source>
</reference>
<organism evidence="1 2">
    <name type="scientific">Galemys pyrenaicus</name>
    <name type="common">Iberian desman</name>
    <name type="synonym">Pyrenean desman</name>
    <dbReference type="NCBI Taxonomy" id="202257"/>
    <lineage>
        <taxon>Eukaryota</taxon>
        <taxon>Metazoa</taxon>
        <taxon>Chordata</taxon>
        <taxon>Craniata</taxon>
        <taxon>Vertebrata</taxon>
        <taxon>Euteleostomi</taxon>
        <taxon>Mammalia</taxon>
        <taxon>Eutheria</taxon>
        <taxon>Laurasiatheria</taxon>
        <taxon>Eulipotyphla</taxon>
        <taxon>Talpidae</taxon>
        <taxon>Galemys</taxon>
    </lineage>
</organism>
<keyword evidence="1" id="KW-0808">Transferase</keyword>
<accession>A0A8J6DMG7</accession>
<dbReference type="GO" id="GO:0008168">
    <property type="term" value="F:methyltransferase activity"/>
    <property type="evidence" value="ECO:0007669"/>
    <property type="project" value="UniProtKB-KW"/>
</dbReference>